<dbReference type="Proteomes" id="UP000095767">
    <property type="component" value="Unassembled WGS sequence"/>
</dbReference>
<comment type="caution">
    <text evidence="1">The sequence shown here is derived from an EMBL/GenBank/DDBJ whole genome shotgun (WGS) entry which is preliminary data.</text>
</comment>
<evidence type="ECO:0000313" key="1">
    <source>
        <dbReference type="EMBL" id="OEL26681.1"/>
    </source>
</evidence>
<gene>
    <name evidence="1" type="ORF">BAE44_0012300</name>
</gene>
<reference evidence="1 2" key="1">
    <citation type="submission" date="2016-09" db="EMBL/GenBank/DDBJ databases">
        <title>The draft genome of Dichanthelium oligosanthes: A C3 panicoid grass species.</title>
        <authorList>
            <person name="Studer A.J."/>
            <person name="Schnable J.C."/>
            <person name="Brutnell T.P."/>
        </authorList>
    </citation>
    <scope>NUCLEOTIDE SEQUENCE [LARGE SCALE GENOMIC DNA]</scope>
    <source>
        <strain evidence="2">cv. Kellogg 1175</strain>
        <tissue evidence="1">Leaf</tissue>
    </source>
</reference>
<dbReference type="EMBL" id="LWDX02034089">
    <property type="protein sequence ID" value="OEL26681.1"/>
    <property type="molecule type" value="Genomic_DNA"/>
</dbReference>
<name>A0A1E5VNG8_9POAL</name>
<organism evidence="1 2">
    <name type="scientific">Dichanthelium oligosanthes</name>
    <dbReference type="NCBI Taxonomy" id="888268"/>
    <lineage>
        <taxon>Eukaryota</taxon>
        <taxon>Viridiplantae</taxon>
        <taxon>Streptophyta</taxon>
        <taxon>Embryophyta</taxon>
        <taxon>Tracheophyta</taxon>
        <taxon>Spermatophyta</taxon>
        <taxon>Magnoliopsida</taxon>
        <taxon>Liliopsida</taxon>
        <taxon>Poales</taxon>
        <taxon>Poaceae</taxon>
        <taxon>PACMAD clade</taxon>
        <taxon>Panicoideae</taxon>
        <taxon>Panicodae</taxon>
        <taxon>Paniceae</taxon>
        <taxon>Dichantheliinae</taxon>
        <taxon>Dichanthelium</taxon>
    </lineage>
</organism>
<dbReference type="AlphaFoldDB" id="A0A1E5VNG8"/>
<dbReference type="PANTHER" id="PTHR47150">
    <property type="entry name" value="OS12G0169200 PROTEIN"/>
    <property type="match status" value="1"/>
</dbReference>
<dbReference type="PANTHER" id="PTHR47150:SF5">
    <property type="entry name" value="OS07G0546750 PROTEIN"/>
    <property type="match status" value="1"/>
</dbReference>
<keyword evidence="2" id="KW-1185">Reference proteome</keyword>
<dbReference type="OrthoDB" id="674642at2759"/>
<dbReference type="STRING" id="888268.A0A1E5VNG8"/>
<proteinExistence type="predicted"/>
<protein>
    <submittedName>
        <fullName evidence="1">Uncharacterized protein</fullName>
    </submittedName>
</protein>
<sequence length="95" mass="11176">MVDDQEETAIAVRHAREAAARWAPGRRGSVPGHLVIDRDHAGGHARIMADYFIANPVYTDYHFRHRYRMRRPLFLRIMNNMMERDPWFLCHADAT</sequence>
<evidence type="ECO:0000313" key="2">
    <source>
        <dbReference type="Proteomes" id="UP000095767"/>
    </source>
</evidence>
<accession>A0A1E5VNG8</accession>